<gene>
    <name evidence="15" type="ORF">BCR43DRAFT_486555</name>
</gene>
<keyword evidence="4" id="KW-0862">Zinc</keyword>
<evidence type="ECO:0000256" key="2">
    <source>
        <dbReference type="ARBA" id="ARBA00022723"/>
    </source>
</evidence>
<evidence type="ECO:0000256" key="1">
    <source>
        <dbReference type="ARBA" id="ARBA00004123"/>
    </source>
</evidence>
<evidence type="ECO:0000259" key="12">
    <source>
        <dbReference type="PROSITE" id="PS50135"/>
    </source>
</evidence>
<dbReference type="SMART" id="SM00717">
    <property type="entry name" value="SANT"/>
    <property type="match status" value="1"/>
</dbReference>
<protein>
    <recommendedName>
        <fullName evidence="8">Transcriptional adapter 2</fullName>
    </recommendedName>
</protein>
<dbReference type="Pfam" id="PF25299">
    <property type="entry name" value="ZZ_ADA2"/>
    <property type="match status" value="1"/>
</dbReference>
<dbReference type="InParanoid" id="A0A1X2HPI2"/>
<name>A0A1X2HPI2_SYNRA</name>
<dbReference type="InterPro" id="IPR017884">
    <property type="entry name" value="SANT_dom"/>
</dbReference>
<dbReference type="GO" id="GO:0005634">
    <property type="term" value="C:nucleus"/>
    <property type="evidence" value="ECO:0007669"/>
    <property type="project" value="UniProtKB-SubCell"/>
</dbReference>
<dbReference type="PANTHER" id="PTHR12374:SF20">
    <property type="entry name" value="TRANSCRIPTIONAL ADAPTER 2-ALPHA"/>
    <property type="match status" value="1"/>
</dbReference>
<dbReference type="PANTHER" id="PTHR12374">
    <property type="entry name" value="TRANSCRIPTIONAL ADAPTOR 2 ADA2 -RELATED"/>
    <property type="match status" value="1"/>
</dbReference>
<evidence type="ECO:0000256" key="8">
    <source>
        <dbReference type="PIRNR" id="PIRNR025024"/>
    </source>
</evidence>
<dbReference type="PROSITE" id="PS50090">
    <property type="entry name" value="MYB_LIKE"/>
    <property type="match status" value="1"/>
</dbReference>
<dbReference type="InterPro" id="IPR001005">
    <property type="entry name" value="SANT/Myb"/>
</dbReference>
<evidence type="ECO:0000256" key="6">
    <source>
        <dbReference type="ARBA" id="ARBA00023163"/>
    </source>
</evidence>
<dbReference type="Pfam" id="PF00249">
    <property type="entry name" value="Myb_DNA-binding"/>
    <property type="match status" value="1"/>
</dbReference>
<dbReference type="FunFam" id="3.30.60.90:FF:000008">
    <property type="entry name" value="Transcriptional adapter 2"/>
    <property type="match status" value="1"/>
</dbReference>
<dbReference type="Pfam" id="PF22941">
    <property type="entry name" value="TADA2A-like_3rd"/>
    <property type="match status" value="1"/>
</dbReference>
<dbReference type="FunFam" id="1.10.10.60:FF:000110">
    <property type="entry name" value="Transcriptional adapter"/>
    <property type="match status" value="1"/>
</dbReference>
<feature type="domain" description="SANT" evidence="14">
    <location>
        <begin position="90"/>
        <end position="142"/>
    </location>
</feature>
<feature type="domain" description="ZZ-type" evidence="12">
    <location>
        <begin position="30"/>
        <end position="88"/>
    </location>
</feature>
<dbReference type="GO" id="GO:0001786">
    <property type="term" value="F:phosphatidylserine binding"/>
    <property type="evidence" value="ECO:0007669"/>
    <property type="project" value="EnsemblFungi"/>
</dbReference>
<dbReference type="GO" id="GO:0071470">
    <property type="term" value="P:cellular response to osmotic stress"/>
    <property type="evidence" value="ECO:0007669"/>
    <property type="project" value="EnsemblFungi"/>
</dbReference>
<evidence type="ECO:0000256" key="3">
    <source>
        <dbReference type="ARBA" id="ARBA00022771"/>
    </source>
</evidence>
<dbReference type="PROSITE" id="PS01357">
    <property type="entry name" value="ZF_ZZ_1"/>
    <property type="match status" value="1"/>
</dbReference>
<keyword evidence="5 8" id="KW-0805">Transcription regulation</keyword>
<dbReference type="AlphaFoldDB" id="A0A1X2HPI2"/>
<feature type="domain" description="SWIRM" evidence="13">
    <location>
        <begin position="412"/>
        <end position="505"/>
    </location>
</feature>
<evidence type="ECO:0000256" key="7">
    <source>
        <dbReference type="ARBA" id="ARBA00023242"/>
    </source>
</evidence>
<dbReference type="SUPFAM" id="SSF57850">
    <property type="entry name" value="RING/U-box"/>
    <property type="match status" value="1"/>
</dbReference>
<dbReference type="InterPro" id="IPR036388">
    <property type="entry name" value="WH-like_DNA-bd_sf"/>
</dbReference>
<dbReference type="EMBL" id="MCGN01000002">
    <property type="protein sequence ID" value="ORZ01212.1"/>
    <property type="molecule type" value="Genomic_DNA"/>
</dbReference>
<evidence type="ECO:0000313" key="16">
    <source>
        <dbReference type="Proteomes" id="UP000242180"/>
    </source>
</evidence>
<dbReference type="CDD" id="cd00167">
    <property type="entry name" value="SANT"/>
    <property type="match status" value="1"/>
</dbReference>
<feature type="region of interest" description="Disordered" evidence="10">
    <location>
        <begin position="1"/>
        <end position="25"/>
    </location>
</feature>
<evidence type="ECO:0000256" key="10">
    <source>
        <dbReference type="SAM" id="MobiDB-lite"/>
    </source>
</evidence>
<dbReference type="PROSITE" id="PS51293">
    <property type="entry name" value="SANT"/>
    <property type="match status" value="1"/>
</dbReference>
<dbReference type="GO" id="GO:0000124">
    <property type="term" value="C:SAGA complex"/>
    <property type="evidence" value="ECO:0007669"/>
    <property type="project" value="EnsemblFungi"/>
</dbReference>
<dbReference type="FunCoup" id="A0A1X2HPI2">
    <property type="interactions" value="278"/>
</dbReference>
<dbReference type="InterPro" id="IPR000433">
    <property type="entry name" value="Znf_ZZ"/>
</dbReference>
<dbReference type="GO" id="GO:0003682">
    <property type="term" value="F:chromatin binding"/>
    <property type="evidence" value="ECO:0007669"/>
    <property type="project" value="EnsemblFungi"/>
</dbReference>
<keyword evidence="3 9" id="KW-0863">Zinc-finger</keyword>
<proteinExistence type="predicted"/>
<dbReference type="GO" id="GO:0046695">
    <property type="term" value="C:SLIK (SAGA-like) complex"/>
    <property type="evidence" value="ECO:0007669"/>
    <property type="project" value="EnsemblFungi"/>
</dbReference>
<dbReference type="InterPro" id="IPR041983">
    <property type="entry name" value="ADA2-like_ZZ"/>
</dbReference>
<dbReference type="GO" id="GO:0006357">
    <property type="term" value="P:regulation of transcription by RNA polymerase II"/>
    <property type="evidence" value="ECO:0007669"/>
    <property type="project" value="EnsemblFungi"/>
</dbReference>
<dbReference type="PROSITE" id="PS50135">
    <property type="entry name" value="ZF_ZZ_2"/>
    <property type="match status" value="1"/>
</dbReference>
<dbReference type="SMART" id="SM00291">
    <property type="entry name" value="ZnF_ZZ"/>
    <property type="match status" value="1"/>
</dbReference>
<dbReference type="GO" id="GO:0008270">
    <property type="term" value="F:zinc ion binding"/>
    <property type="evidence" value="ECO:0007669"/>
    <property type="project" value="UniProtKB-KW"/>
</dbReference>
<dbReference type="GO" id="GO:0000183">
    <property type="term" value="P:rDNA heterochromatin formation"/>
    <property type="evidence" value="ECO:0007669"/>
    <property type="project" value="EnsemblFungi"/>
</dbReference>
<feature type="domain" description="Myb-like" evidence="11">
    <location>
        <begin position="95"/>
        <end position="138"/>
    </location>
</feature>
<dbReference type="GO" id="GO:1990414">
    <property type="term" value="P:replication-born double-strand break repair via sister chromatid exchange"/>
    <property type="evidence" value="ECO:0007669"/>
    <property type="project" value="EnsemblFungi"/>
</dbReference>
<dbReference type="Gene3D" id="1.10.10.10">
    <property type="entry name" value="Winged helix-like DNA-binding domain superfamily/Winged helix DNA-binding domain"/>
    <property type="match status" value="1"/>
</dbReference>
<keyword evidence="16" id="KW-1185">Reference proteome</keyword>
<dbReference type="InterPro" id="IPR055141">
    <property type="entry name" value="TADA2A_B-like_dom"/>
</dbReference>
<dbReference type="FunFam" id="1.10.10.10:FF:000087">
    <property type="entry name" value="Transcriptional adapter 2"/>
    <property type="match status" value="1"/>
</dbReference>
<dbReference type="Pfam" id="PF04433">
    <property type="entry name" value="SWIRM"/>
    <property type="match status" value="1"/>
</dbReference>
<comment type="subcellular location">
    <subcellularLocation>
        <location evidence="1 8">Nucleus</location>
    </subcellularLocation>
</comment>
<sequence>MTITHRQKPSASGTTAAASSSEYQVDDKEPPKFHCDACSNDVTNTVRIRCADDECPDFDLCITCFSGGAEPMKHKTNHAYRIVKPQNFPVFTEDWDADEELLLIEACEKNGMGNWQAIADYVGTKDKRECEQHYLDVYVSSPNWPLPRMDIQFDGLTESECRERKRQRLQQSRGLIPRSKVPAKSSKPVTSGPAFHEIQGYMPRRFEFETEHENDAEQFVKDMVFNEDDTQEEIDLKVMVLDIYNTRLDRRMERKRLIFERGWLDHKKHVAAERRRQGKEKEIHNRTHVFCRLQTQSDHDAFVQGLVREQQLRDRIAALQEWRQAGLTSIRQGEQYEKDKQQRLAHIKTLVSLSNERIGTAATNQRSNYRAQMAALSTNHYTKPSNASTPSSTTTASAAATAAAAAASAAASAGRKPATPLDIAEADGVHLLTEQEQVLCSTLRIMPRPYMVIKDTILKEYAKQGFLKRRQARGLIKIDVNKTSRIYDFFIESGWIKAFKEPTAS</sequence>
<reference evidence="15 16" key="1">
    <citation type="submission" date="2016-07" db="EMBL/GenBank/DDBJ databases">
        <title>Pervasive Adenine N6-methylation of Active Genes in Fungi.</title>
        <authorList>
            <consortium name="DOE Joint Genome Institute"/>
            <person name="Mondo S.J."/>
            <person name="Dannebaum R.O."/>
            <person name="Kuo R.C."/>
            <person name="Labutti K."/>
            <person name="Haridas S."/>
            <person name="Kuo A."/>
            <person name="Salamov A."/>
            <person name="Ahrendt S.R."/>
            <person name="Lipzen A."/>
            <person name="Sullivan W."/>
            <person name="Andreopoulos W.B."/>
            <person name="Clum A."/>
            <person name="Lindquist E."/>
            <person name="Daum C."/>
            <person name="Ramamoorthy G.K."/>
            <person name="Gryganskyi A."/>
            <person name="Culley D."/>
            <person name="Magnuson J.K."/>
            <person name="James T.Y."/>
            <person name="O'Malley M.A."/>
            <person name="Stajich J.E."/>
            <person name="Spatafora J.W."/>
            <person name="Visel A."/>
            <person name="Grigoriev I.V."/>
        </authorList>
    </citation>
    <scope>NUCLEOTIDE SEQUENCE [LARGE SCALE GENOMIC DNA]</scope>
    <source>
        <strain evidence="15 16">NRRL 2496</strain>
    </source>
</reference>
<dbReference type="OrthoDB" id="270417at2759"/>
<accession>A0A1X2HPI2</accession>
<dbReference type="PIRSF" id="PIRSF025024">
    <property type="entry name" value="Transcriptional_adaptor_2"/>
    <property type="match status" value="1"/>
</dbReference>
<evidence type="ECO:0000313" key="15">
    <source>
        <dbReference type="EMBL" id="ORZ01212.1"/>
    </source>
</evidence>
<dbReference type="Proteomes" id="UP000242180">
    <property type="component" value="Unassembled WGS sequence"/>
</dbReference>
<evidence type="ECO:0000259" key="11">
    <source>
        <dbReference type="PROSITE" id="PS50090"/>
    </source>
</evidence>
<evidence type="ECO:0000259" key="14">
    <source>
        <dbReference type="PROSITE" id="PS51293"/>
    </source>
</evidence>
<keyword evidence="2" id="KW-0479">Metal-binding</keyword>
<dbReference type="InterPro" id="IPR043145">
    <property type="entry name" value="Znf_ZZ_sf"/>
</dbReference>
<dbReference type="STRING" id="13706.A0A1X2HPI2"/>
<dbReference type="InterPro" id="IPR007526">
    <property type="entry name" value="SWIRM"/>
</dbReference>
<dbReference type="GO" id="GO:0000781">
    <property type="term" value="C:chromosome, telomeric region"/>
    <property type="evidence" value="ECO:0007669"/>
    <property type="project" value="GOC"/>
</dbReference>
<keyword evidence="7 8" id="KW-0539">Nucleus</keyword>
<keyword evidence="6 8" id="KW-0804">Transcription</keyword>
<dbReference type="GO" id="GO:0031509">
    <property type="term" value="P:subtelomeric heterochromatin formation"/>
    <property type="evidence" value="ECO:0007669"/>
    <property type="project" value="EnsemblFungi"/>
</dbReference>
<dbReference type="OMA" id="YNGNHRP"/>
<dbReference type="GO" id="GO:0010520">
    <property type="term" value="P:regulation of reciprocal meiotic recombination"/>
    <property type="evidence" value="ECO:0007669"/>
    <property type="project" value="EnsemblFungi"/>
</dbReference>
<dbReference type="GO" id="GO:0003713">
    <property type="term" value="F:transcription coactivator activity"/>
    <property type="evidence" value="ECO:0007669"/>
    <property type="project" value="EnsemblFungi"/>
</dbReference>
<dbReference type="Gene3D" id="3.30.60.90">
    <property type="match status" value="1"/>
</dbReference>
<evidence type="ECO:0000256" key="4">
    <source>
        <dbReference type="ARBA" id="ARBA00022833"/>
    </source>
</evidence>
<dbReference type="InterPro" id="IPR016827">
    <property type="entry name" value="Ada2/TADA2"/>
</dbReference>
<dbReference type="PROSITE" id="PS50934">
    <property type="entry name" value="SWIRM"/>
    <property type="match status" value="1"/>
</dbReference>
<feature type="compositionally biased region" description="Low complexity" evidence="10">
    <location>
        <begin position="10"/>
        <end position="21"/>
    </location>
</feature>
<dbReference type="InterPro" id="IPR009057">
    <property type="entry name" value="Homeodomain-like_sf"/>
</dbReference>
<comment type="caution">
    <text evidence="15">The sequence shown here is derived from an EMBL/GenBank/DDBJ whole genome shotgun (WGS) entry which is preliminary data.</text>
</comment>
<dbReference type="SUPFAM" id="SSF46689">
    <property type="entry name" value="Homeodomain-like"/>
    <property type="match status" value="2"/>
</dbReference>
<organism evidence="15 16">
    <name type="scientific">Syncephalastrum racemosum</name>
    <name type="common">Filamentous fungus</name>
    <dbReference type="NCBI Taxonomy" id="13706"/>
    <lineage>
        <taxon>Eukaryota</taxon>
        <taxon>Fungi</taxon>
        <taxon>Fungi incertae sedis</taxon>
        <taxon>Mucoromycota</taxon>
        <taxon>Mucoromycotina</taxon>
        <taxon>Mucoromycetes</taxon>
        <taxon>Mucorales</taxon>
        <taxon>Syncephalastraceae</taxon>
        <taxon>Syncephalastrum</taxon>
    </lineage>
</organism>
<evidence type="ECO:0000256" key="5">
    <source>
        <dbReference type="ARBA" id="ARBA00023015"/>
    </source>
</evidence>
<dbReference type="CDD" id="cd02335">
    <property type="entry name" value="ZZ_ADA2"/>
    <property type="match status" value="1"/>
</dbReference>
<dbReference type="GO" id="GO:0140671">
    <property type="term" value="C:ADA complex"/>
    <property type="evidence" value="ECO:0007669"/>
    <property type="project" value="EnsemblFungi"/>
</dbReference>
<evidence type="ECO:0000256" key="9">
    <source>
        <dbReference type="PROSITE-ProRule" id="PRU00228"/>
    </source>
</evidence>
<evidence type="ECO:0000259" key="13">
    <source>
        <dbReference type="PROSITE" id="PS50934"/>
    </source>
</evidence>
<dbReference type="Gene3D" id="1.10.10.60">
    <property type="entry name" value="Homeodomain-like"/>
    <property type="match status" value="1"/>
</dbReference>